<dbReference type="Proteomes" id="UP000028022">
    <property type="component" value="Unassembled WGS sequence"/>
</dbReference>
<dbReference type="Pfam" id="PF12844">
    <property type="entry name" value="HTH_19"/>
    <property type="match status" value="1"/>
</dbReference>
<dbReference type="InterPro" id="IPR011990">
    <property type="entry name" value="TPR-like_helical_dom_sf"/>
</dbReference>
<name>A0A081QY53_STRMT</name>
<reference evidence="2 3" key="1">
    <citation type="submission" date="2014-05" db="EMBL/GenBank/DDBJ databases">
        <authorList>
            <person name="Daugherty S.C."/>
            <person name="Tallon L.J."/>
            <person name="Sadzewicz L."/>
            <person name="Kilian M."/>
            <person name="Tettelin H."/>
        </authorList>
    </citation>
    <scope>NUCLEOTIDE SEQUENCE [LARGE SCALE GENOMIC DNA]</scope>
    <source>
        <strain evidence="2 3">SK608</strain>
    </source>
</reference>
<gene>
    <name evidence="2" type="ORF">SK608_0966</name>
</gene>
<proteinExistence type="predicted"/>
<organism evidence="2 3">
    <name type="scientific">Streptococcus mitis</name>
    <dbReference type="NCBI Taxonomy" id="28037"/>
    <lineage>
        <taxon>Bacteria</taxon>
        <taxon>Bacillati</taxon>
        <taxon>Bacillota</taxon>
        <taxon>Bacilli</taxon>
        <taxon>Lactobacillales</taxon>
        <taxon>Streptococcaceae</taxon>
        <taxon>Streptococcus</taxon>
        <taxon>Streptococcus mitis group</taxon>
    </lineage>
</organism>
<dbReference type="EMBL" id="JPFZ01000009">
    <property type="protein sequence ID" value="KEQ47876.1"/>
    <property type="molecule type" value="Genomic_DNA"/>
</dbReference>
<evidence type="ECO:0000313" key="3">
    <source>
        <dbReference type="Proteomes" id="UP000028022"/>
    </source>
</evidence>
<dbReference type="SMART" id="SM00530">
    <property type="entry name" value="HTH_XRE"/>
    <property type="match status" value="1"/>
</dbReference>
<evidence type="ECO:0000259" key="1">
    <source>
        <dbReference type="PROSITE" id="PS50943"/>
    </source>
</evidence>
<dbReference type="SUPFAM" id="SSF47413">
    <property type="entry name" value="lambda repressor-like DNA-binding domains"/>
    <property type="match status" value="1"/>
</dbReference>
<sequence length="301" mass="35619">MSTNFGPALKKMREERGFTLKQVAGTAISPNNLSKFEKGEAMIKTDTFFKIFENLNIVSNEDIILVVSMQNEETTKLVEHRNDRTLESDDAKETVKDDENPYVRNFLHLLTLISTEKIPTEEDWEILEQLKEQLFSMDYWLPFDFHVFQRLGTLFDFPLQMYQQKEKEVFEILTSSLPLATNQTHMLVDVLRTIVKYYSENAYYDLAQQLIDKIELYRIKYCRIFLHTGYYLPLYPFMTIKMYEVYNFLRQNKTEGIKLGHQIIEHLDTMKVLFPENEILSLKNSFIKEVKELNKTGIPFP</sequence>
<evidence type="ECO:0000313" key="2">
    <source>
        <dbReference type="EMBL" id="KEQ47876.1"/>
    </source>
</evidence>
<dbReference type="PANTHER" id="PTHR37038">
    <property type="entry name" value="TRANSCRIPTIONAL REGULATOR-RELATED"/>
    <property type="match status" value="1"/>
</dbReference>
<accession>A0A081QY53</accession>
<dbReference type="CDD" id="cd00093">
    <property type="entry name" value="HTH_XRE"/>
    <property type="match status" value="1"/>
</dbReference>
<comment type="caution">
    <text evidence="2">The sequence shown here is derived from an EMBL/GenBank/DDBJ whole genome shotgun (WGS) entry which is preliminary data.</text>
</comment>
<dbReference type="InterPro" id="IPR053163">
    <property type="entry name" value="HTH-type_regulator_Rgg"/>
</dbReference>
<dbReference type="GO" id="GO:0003677">
    <property type="term" value="F:DNA binding"/>
    <property type="evidence" value="ECO:0007669"/>
    <property type="project" value="InterPro"/>
</dbReference>
<dbReference type="InterPro" id="IPR010982">
    <property type="entry name" value="Lambda_DNA-bd_dom_sf"/>
</dbReference>
<protein>
    <submittedName>
        <fullName evidence="2">Helix-turn-helix family protein</fullName>
    </submittedName>
</protein>
<dbReference type="Gene3D" id="1.25.40.10">
    <property type="entry name" value="Tetratricopeptide repeat domain"/>
    <property type="match status" value="1"/>
</dbReference>
<dbReference type="AlphaFoldDB" id="A0A081QY53"/>
<feature type="domain" description="HTH cro/C1-type" evidence="1">
    <location>
        <begin position="9"/>
        <end position="64"/>
    </location>
</feature>
<dbReference type="InterPro" id="IPR001387">
    <property type="entry name" value="Cro/C1-type_HTH"/>
</dbReference>
<dbReference type="PROSITE" id="PS50943">
    <property type="entry name" value="HTH_CROC1"/>
    <property type="match status" value="1"/>
</dbReference>